<sequence length="104" mass="11673">MGKSPFSTIPVPLESSQFLVFSSYLAHRSALNKSDKGRAVIYVTYNHIFDGGDKHEAYYQDHRRLWPPTAERLPGERYDAGAKLYGFGTPMLSVVEDGYKNTGV</sequence>
<dbReference type="EMBL" id="JANVFO010000059">
    <property type="protein sequence ID" value="KAJ3721310.1"/>
    <property type="molecule type" value="Genomic_DNA"/>
</dbReference>
<gene>
    <name evidence="1" type="ORF">DFJ43DRAFT_1133974</name>
</gene>
<proteinExistence type="predicted"/>
<comment type="caution">
    <text evidence="1">The sequence shown here is derived from an EMBL/GenBank/DDBJ whole genome shotgun (WGS) entry which is preliminary data.</text>
</comment>
<evidence type="ECO:0000313" key="1">
    <source>
        <dbReference type="EMBL" id="KAJ3721310.1"/>
    </source>
</evidence>
<keyword evidence="2" id="KW-1185">Reference proteome</keyword>
<reference evidence="1" key="2">
    <citation type="journal article" date="2023" name="Proc. Natl. Acad. Sci. U.S.A.">
        <title>A global phylogenomic analysis of the shiitake genus Lentinula.</title>
        <authorList>
            <person name="Sierra-Patev S."/>
            <person name="Min B."/>
            <person name="Naranjo-Ortiz M."/>
            <person name="Looney B."/>
            <person name="Konkel Z."/>
            <person name="Slot J.C."/>
            <person name="Sakamoto Y."/>
            <person name="Steenwyk J.L."/>
            <person name="Rokas A."/>
            <person name="Carro J."/>
            <person name="Camarero S."/>
            <person name="Ferreira P."/>
            <person name="Molpeceres G."/>
            <person name="Ruiz-Duenas F.J."/>
            <person name="Serrano A."/>
            <person name="Henrissat B."/>
            <person name="Drula E."/>
            <person name="Hughes K.W."/>
            <person name="Mata J.L."/>
            <person name="Ishikawa N.K."/>
            <person name="Vargas-Isla R."/>
            <person name="Ushijima S."/>
            <person name="Smith C.A."/>
            <person name="Donoghue J."/>
            <person name="Ahrendt S."/>
            <person name="Andreopoulos W."/>
            <person name="He G."/>
            <person name="LaButti K."/>
            <person name="Lipzen A."/>
            <person name="Ng V."/>
            <person name="Riley R."/>
            <person name="Sandor L."/>
            <person name="Barry K."/>
            <person name="Martinez A.T."/>
            <person name="Xiao Y."/>
            <person name="Gibbons J.G."/>
            <person name="Terashima K."/>
            <person name="Grigoriev I.V."/>
            <person name="Hibbett D."/>
        </authorList>
    </citation>
    <scope>NUCLEOTIDE SEQUENCE</scope>
    <source>
        <strain evidence="1">ET3784</strain>
    </source>
</reference>
<accession>A0AA38J9V1</accession>
<dbReference type="Proteomes" id="UP001176059">
    <property type="component" value="Unassembled WGS sequence"/>
</dbReference>
<evidence type="ECO:0000313" key="2">
    <source>
        <dbReference type="Proteomes" id="UP001176059"/>
    </source>
</evidence>
<dbReference type="SUPFAM" id="SSF51197">
    <property type="entry name" value="Clavaminate synthase-like"/>
    <property type="match status" value="1"/>
</dbReference>
<protein>
    <recommendedName>
        <fullName evidence="3">Phytanoyl-CoA dioxygenase family protein</fullName>
    </recommendedName>
</protein>
<evidence type="ECO:0008006" key="3">
    <source>
        <dbReference type="Google" id="ProtNLM"/>
    </source>
</evidence>
<dbReference type="Gene3D" id="2.60.120.620">
    <property type="entry name" value="q2cbj1_9rhob like domain"/>
    <property type="match status" value="1"/>
</dbReference>
<dbReference type="AlphaFoldDB" id="A0AA38J9V1"/>
<reference evidence="1" key="1">
    <citation type="submission" date="2022-08" db="EMBL/GenBank/DDBJ databases">
        <authorList>
            <consortium name="DOE Joint Genome Institute"/>
            <person name="Min B."/>
            <person name="Sierra-Patev S."/>
            <person name="Naranjo-Ortiz M."/>
            <person name="Looney B."/>
            <person name="Konkel Z."/>
            <person name="Slot J.C."/>
            <person name="Sakamoto Y."/>
            <person name="Steenwyk J.L."/>
            <person name="Rokas A."/>
            <person name="Carro J."/>
            <person name="Camarero S."/>
            <person name="Ferreira P."/>
            <person name="Molpeceres G."/>
            <person name="Ruiz-duenas F.J."/>
            <person name="Serrano A."/>
            <person name="Henrissat B."/>
            <person name="Drula E."/>
            <person name="Hughes K.W."/>
            <person name="Mata J.L."/>
            <person name="Ishikawa N.K."/>
            <person name="Vargas-Isla R."/>
            <person name="Ushijima S."/>
            <person name="Smith C.A."/>
            <person name="Ahrendt S."/>
            <person name="Andreopoulos W."/>
            <person name="He G."/>
            <person name="LaButti K."/>
            <person name="Lipzen A."/>
            <person name="Ng V."/>
            <person name="Riley R."/>
            <person name="Sandor L."/>
            <person name="Barry K."/>
            <person name="Martinez A.T."/>
            <person name="Xiao Y."/>
            <person name="Gibbons J.G."/>
            <person name="Terashima K."/>
            <person name="Hibbett D.S."/>
            <person name="Grigoriev I.V."/>
        </authorList>
    </citation>
    <scope>NUCLEOTIDE SEQUENCE</scope>
    <source>
        <strain evidence="1">ET3784</strain>
    </source>
</reference>
<organism evidence="1 2">
    <name type="scientific">Lentinula guzmanii</name>
    <dbReference type="NCBI Taxonomy" id="2804957"/>
    <lineage>
        <taxon>Eukaryota</taxon>
        <taxon>Fungi</taxon>
        <taxon>Dikarya</taxon>
        <taxon>Basidiomycota</taxon>
        <taxon>Agaricomycotina</taxon>
        <taxon>Agaricomycetes</taxon>
        <taxon>Agaricomycetidae</taxon>
        <taxon>Agaricales</taxon>
        <taxon>Marasmiineae</taxon>
        <taxon>Omphalotaceae</taxon>
        <taxon>Lentinula</taxon>
    </lineage>
</organism>
<name>A0AA38J9V1_9AGAR</name>